<accession>A0ABW2RH57</accession>
<dbReference type="RefSeq" id="WP_379863573.1">
    <property type="nucleotide sequence ID" value="NZ_JBHTBW010000009.1"/>
</dbReference>
<dbReference type="EMBL" id="JBHTBW010000009">
    <property type="protein sequence ID" value="MFC7440330.1"/>
    <property type="molecule type" value="Genomic_DNA"/>
</dbReference>
<protein>
    <submittedName>
        <fullName evidence="2">Uncharacterized protein</fullName>
    </submittedName>
</protein>
<comment type="caution">
    <text evidence="2">The sequence shown here is derived from an EMBL/GenBank/DDBJ whole genome shotgun (WGS) entry which is preliminary data.</text>
</comment>
<reference evidence="3" key="1">
    <citation type="journal article" date="2019" name="Int. J. Syst. Evol. Microbiol.">
        <title>The Global Catalogue of Microorganisms (GCM) 10K type strain sequencing project: providing services to taxonomists for standard genome sequencing and annotation.</title>
        <authorList>
            <consortium name="The Broad Institute Genomics Platform"/>
            <consortium name="The Broad Institute Genome Sequencing Center for Infectious Disease"/>
            <person name="Wu L."/>
            <person name="Ma J."/>
        </authorList>
    </citation>
    <scope>NUCLEOTIDE SEQUENCE [LARGE SCALE GENOMIC DNA]</scope>
    <source>
        <strain evidence="3">CGMCC 1.12942</strain>
    </source>
</reference>
<sequence length="65" mass="7443">MLITGIILLCVFLIIFAFFTTFRLGATQSQTTNEHYNRSRKKTIILLSIIYIIASVIGLLYVYLV</sequence>
<feature type="transmembrane region" description="Helical" evidence="1">
    <location>
        <begin position="6"/>
        <end position="24"/>
    </location>
</feature>
<evidence type="ECO:0000313" key="2">
    <source>
        <dbReference type="EMBL" id="MFC7440330.1"/>
    </source>
</evidence>
<dbReference type="Proteomes" id="UP001596500">
    <property type="component" value="Unassembled WGS sequence"/>
</dbReference>
<name>A0ABW2RH57_9BACL</name>
<keyword evidence="1" id="KW-1133">Transmembrane helix</keyword>
<evidence type="ECO:0000256" key="1">
    <source>
        <dbReference type="SAM" id="Phobius"/>
    </source>
</evidence>
<proteinExistence type="predicted"/>
<feature type="transmembrane region" description="Helical" evidence="1">
    <location>
        <begin position="44"/>
        <end position="64"/>
    </location>
</feature>
<keyword evidence="1" id="KW-0472">Membrane</keyword>
<organism evidence="2 3">
    <name type="scientific">Laceyella putida</name>
    <dbReference type="NCBI Taxonomy" id="110101"/>
    <lineage>
        <taxon>Bacteria</taxon>
        <taxon>Bacillati</taxon>
        <taxon>Bacillota</taxon>
        <taxon>Bacilli</taxon>
        <taxon>Bacillales</taxon>
        <taxon>Thermoactinomycetaceae</taxon>
        <taxon>Laceyella</taxon>
    </lineage>
</organism>
<keyword evidence="3" id="KW-1185">Reference proteome</keyword>
<evidence type="ECO:0000313" key="3">
    <source>
        <dbReference type="Proteomes" id="UP001596500"/>
    </source>
</evidence>
<keyword evidence="1" id="KW-0812">Transmembrane</keyword>
<gene>
    <name evidence="2" type="ORF">ACFQNG_04040</name>
</gene>